<keyword evidence="7 9" id="KW-0503">Monooxygenase</keyword>
<dbReference type="PANTHER" id="PTHR24279">
    <property type="entry name" value="CYTOCHROME P450"/>
    <property type="match status" value="1"/>
</dbReference>
<name>A0A2T7NQE3_POMCA</name>
<evidence type="ECO:0000256" key="4">
    <source>
        <dbReference type="ARBA" id="ARBA00022723"/>
    </source>
</evidence>
<feature type="region of interest" description="Disordered" evidence="10">
    <location>
        <begin position="1"/>
        <end position="28"/>
    </location>
</feature>
<evidence type="ECO:0000256" key="9">
    <source>
        <dbReference type="RuleBase" id="RU000461"/>
    </source>
</evidence>
<reference evidence="11 12" key="1">
    <citation type="submission" date="2018-04" db="EMBL/GenBank/DDBJ databases">
        <title>The genome of golden apple snail Pomacea canaliculata provides insight into stress tolerance and invasive adaptation.</title>
        <authorList>
            <person name="Liu C."/>
            <person name="Liu B."/>
            <person name="Ren Y."/>
            <person name="Zhang Y."/>
            <person name="Wang H."/>
            <person name="Li S."/>
            <person name="Jiang F."/>
            <person name="Yin L."/>
            <person name="Zhang G."/>
            <person name="Qian W."/>
            <person name="Fan W."/>
        </authorList>
    </citation>
    <scope>NUCLEOTIDE SEQUENCE [LARGE SCALE GENOMIC DNA]</scope>
    <source>
        <strain evidence="11">SZHN2017</strain>
        <tissue evidence="11">Muscle</tissue>
    </source>
</reference>
<sequence length="456" mass="52631">MTVENLTEQWTKSEKASEDSYASTKQFHQVPGPTGFPVIGTLLDYFKKDGLKFSKMFEAYRQRSLQFGPIFKEKIGPIETVVVSDPDEYAKVIRSEGRHPVRRQMEPMVFYREQRDLEPGLVNSQGEHWHHLRSAVSKHMLKLQTINRFSSPVNSVAKDFVRRIHEIKDSENEVAGIETEVFNYFRHMQPLMYNLPFYKLFRTKRWIDYETHSDEVMRIGRQLFDQRISSLTPGEGVSPSSFLGQLFFNENLSATEVTGTAVDLLMAAVETTSNALLWCLYCLANNMDVQERLFQEVDSVFQLEENLSQESLTQMPLIRAVLKETFRLYPITYATSRILPRDLEVGGYNIPAGTHIQANLYGMFRDASYFPDPESFKPERWLRGNMDSNLQSLSNLIWGHGPRMCIGRRFAEMELHILLAKLIHSFKLSYTGDAVEPVLNTVMTPDRPLQISFSPR</sequence>
<evidence type="ECO:0000256" key="1">
    <source>
        <dbReference type="ARBA" id="ARBA00001971"/>
    </source>
</evidence>
<dbReference type="InterPro" id="IPR001128">
    <property type="entry name" value="Cyt_P450"/>
</dbReference>
<comment type="cofactor">
    <cofactor evidence="1 8">
        <name>heme</name>
        <dbReference type="ChEBI" id="CHEBI:30413"/>
    </cofactor>
</comment>
<dbReference type="STRING" id="400727.A0A2T7NQE3"/>
<dbReference type="PROSITE" id="PS00086">
    <property type="entry name" value="CYTOCHROME_P450"/>
    <property type="match status" value="1"/>
</dbReference>
<dbReference type="Pfam" id="PF00067">
    <property type="entry name" value="p450"/>
    <property type="match status" value="2"/>
</dbReference>
<evidence type="ECO:0008006" key="13">
    <source>
        <dbReference type="Google" id="ProtNLM"/>
    </source>
</evidence>
<dbReference type="GO" id="GO:0016705">
    <property type="term" value="F:oxidoreductase activity, acting on paired donors, with incorporation or reduction of molecular oxygen"/>
    <property type="evidence" value="ECO:0007669"/>
    <property type="project" value="InterPro"/>
</dbReference>
<dbReference type="InterPro" id="IPR050479">
    <property type="entry name" value="CYP11_CYP27_families"/>
</dbReference>
<dbReference type="Proteomes" id="UP000245119">
    <property type="component" value="Linkage Group LG10"/>
</dbReference>
<feature type="binding site" description="axial binding residue" evidence="8">
    <location>
        <position position="405"/>
    </location>
    <ligand>
        <name>heme</name>
        <dbReference type="ChEBI" id="CHEBI:30413"/>
    </ligand>
    <ligandPart>
        <name>Fe</name>
        <dbReference type="ChEBI" id="CHEBI:18248"/>
    </ligandPart>
</feature>
<organism evidence="11 12">
    <name type="scientific">Pomacea canaliculata</name>
    <name type="common">Golden apple snail</name>
    <dbReference type="NCBI Taxonomy" id="400727"/>
    <lineage>
        <taxon>Eukaryota</taxon>
        <taxon>Metazoa</taxon>
        <taxon>Spiralia</taxon>
        <taxon>Lophotrochozoa</taxon>
        <taxon>Mollusca</taxon>
        <taxon>Gastropoda</taxon>
        <taxon>Caenogastropoda</taxon>
        <taxon>Architaenioglossa</taxon>
        <taxon>Ampullarioidea</taxon>
        <taxon>Ampullariidae</taxon>
        <taxon>Pomacea</taxon>
    </lineage>
</organism>
<keyword evidence="3 8" id="KW-0349">Heme</keyword>
<evidence type="ECO:0000256" key="7">
    <source>
        <dbReference type="ARBA" id="ARBA00023033"/>
    </source>
</evidence>
<dbReference type="GO" id="GO:0005506">
    <property type="term" value="F:iron ion binding"/>
    <property type="evidence" value="ECO:0007669"/>
    <property type="project" value="InterPro"/>
</dbReference>
<keyword evidence="12" id="KW-1185">Reference proteome</keyword>
<evidence type="ECO:0000256" key="6">
    <source>
        <dbReference type="ARBA" id="ARBA00023004"/>
    </source>
</evidence>
<evidence type="ECO:0000256" key="3">
    <source>
        <dbReference type="ARBA" id="ARBA00022617"/>
    </source>
</evidence>
<dbReference type="InterPro" id="IPR002401">
    <property type="entry name" value="Cyt_P450_E_grp-I"/>
</dbReference>
<dbReference type="InterPro" id="IPR017972">
    <property type="entry name" value="Cyt_P450_CS"/>
</dbReference>
<dbReference type="GO" id="GO:0004497">
    <property type="term" value="F:monooxygenase activity"/>
    <property type="evidence" value="ECO:0007669"/>
    <property type="project" value="UniProtKB-KW"/>
</dbReference>
<evidence type="ECO:0000256" key="8">
    <source>
        <dbReference type="PIRSR" id="PIRSR602401-1"/>
    </source>
</evidence>
<evidence type="ECO:0000313" key="12">
    <source>
        <dbReference type="Proteomes" id="UP000245119"/>
    </source>
</evidence>
<keyword evidence="4 8" id="KW-0479">Metal-binding</keyword>
<dbReference type="SUPFAM" id="SSF48264">
    <property type="entry name" value="Cytochrome P450"/>
    <property type="match status" value="1"/>
</dbReference>
<dbReference type="AlphaFoldDB" id="A0A2T7NQE3"/>
<proteinExistence type="inferred from homology"/>
<keyword evidence="6 8" id="KW-0408">Iron</keyword>
<accession>A0A2T7NQE3</accession>
<dbReference type="Gene3D" id="1.10.630.10">
    <property type="entry name" value="Cytochrome P450"/>
    <property type="match status" value="1"/>
</dbReference>
<comment type="similarity">
    <text evidence="2 9">Belongs to the cytochrome P450 family.</text>
</comment>
<comment type="caution">
    <text evidence="11">The sequence shown here is derived from an EMBL/GenBank/DDBJ whole genome shotgun (WGS) entry which is preliminary data.</text>
</comment>
<dbReference type="InterPro" id="IPR036396">
    <property type="entry name" value="Cyt_P450_sf"/>
</dbReference>
<protein>
    <recommendedName>
        <fullName evidence="13">Cytochrome P450</fullName>
    </recommendedName>
</protein>
<evidence type="ECO:0000256" key="5">
    <source>
        <dbReference type="ARBA" id="ARBA00023002"/>
    </source>
</evidence>
<dbReference type="OrthoDB" id="3945418at2759"/>
<dbReference type="PRINTS" id="PR00463">
    <property type="entry name" value="EP450I"/>
</dbReference>
<evidence type="ECO:0000256" key="2">
    <source>
        <dbReference type="ARBA" id="ARBA00010617"/>
    </source>
</evidence>
<keyword evidence="5 9" id="KW-0560">Oxidoreductase</keyword>
<dbReference type="PANTHER" id="PTHR24279:SF120">
    <property type="entry name" value="CYTOCHROME P450"/>
    <property type="match status" value="1"/>
</dbReference>
<gene>
    <name evidence="11" type="ORF">C0Q70_16660</name>
</gene>
<dbReference type="EMBL" id="PZQS01000010">
    <property type="protein sequence ID" value="PVD23391.1"/>
    <property type="molecule type" value="Genomic_DNA"/>
</dbReference>
<evidence type="ECO:0000313" key="11">
    <source>
        <dbReference type="EMBL" id="PVD23391.1"/>
    </source>
</evidence>
<dbReference type="PRINTS" id="PR00385">
    <property type="entry name" value="P450"/>
</dbReference>
<evidence type="ECO:0000256" key="10">
    <source>
        <dbReference type="SAM" id="MobiDB-lite"/>
    </source>
</evidence>
<dbReference type="GO" id="GO:0020037">
    <property type="term" value="F:heme binding"/>
    <property type="evidence" value="ECO:0007669"/>
    <property type="project" value="InterPro"/>
</dbReference>
<dbReference type="CDD" id="cd11054">
    <property type="entry name" value="CYP24A1-like"/>
    <property type="match status" value="1"/>
</dbReference>
<feature type="compositionally biased region" description="Polar residues" evidence="10">
    <location>
        <begin position="1"/>
        <end position="10"/>
    </location>
</feature>